<keyword evidence="15" id="KW-1185">Reference proteome</keyword>
<dbReference type="PANTHER" id="PTHR10774:SF217">
    <property type="entry name" value="OS06G0685300 PROTEIN"/>
    <property type="match status" value="1"/>
</dbReference>
<keyword evidence="5" id="KW-0479">Metal-binding</keyword>
<evidence type="ECO:0000256" key="12">
    <source>
        <dbReference type="SAM" id="Phobius"/>
    </source>
</evidence>
<dbReference type="OrthoDB" id="67700at2759"/>
<dbReference type="GO" id="GO:0006869">
    <property type="term" value="P:lipid transport"/>
    <property type="evidence" value="ECO:0007669"/>
    <property type="project" value="UniProtKB-KW"/>
</dbReference>
<evidence type="ECO:0000256" key="10">
    <source>
        <dbReference type="ARBA" id="ARBA00023121"/>
    </source>
</evidence>
<feature type="transmembrane region" description="Helical" evidence="12">
    <location>
        <begin position="7"/>
        <end position="28"/>
    </location>
</feature>
<feature type="domain" description="C2" evidence="13">
    <location>
        <begin position="411"/>
        <end position="531"/>
    </location>
</feature>
<keyword evidence="10" id="KW-0446">Lipid-binding</keyword>
<evidence type="ECO:0000256" key="6">
    <source>
        <dbReference type="ARBA" id="ARBA00022737"/>
    </source>
</evidence>
<dbReference type="CDD" id="cd00030">
    <property type="entry name" value="C2"/>
    <property type="match status" value="2"/>
</dbReference>
<dbReference type="SUPFAM" id="SSF49562">
    <property type="entry name" value="C2 domain (Calcium/lipid-binding domain, CaLB)"/>
    <property type="match status" value="2"/>
</dbReference>
<dbReference type="PROSITE" id="PS51847">
    <property type="entry name" value="SMP"/>
    <property type="match status" value="1"/>
</dbReference>
<dbReference type="Pfam" id="PF00168">
    <property type="entry name" value="C2"/>
    <property type="match status" value="2"/>
</dbReference>
<dbReference type="InterPro" id="IPR039010">
    <property type="entry name" value="Synaptotagmin_SMP"/>
</dbReference>
<keyword evidence="6" id="KW-0677">Repeat</keyword>
<evidence type="ECO:0000256" key="5">
    <source>
        <dbReference type="ARBA" id="ARBA00022723"/>
    </source>
</evidence>
<dbReference type="InterPro" id="IPR045050">
    <property type="entry name" value="Synaptotagmin_plant"/>
</dbReference>
<dbReference type="CDD" id="cd21677">
    <property type="entry name" value="SMP_SYT"/>
    <property type="match status" value="1"/>
</dbReference>
<dbReference type="InterPro" id="IPR000008">
    <property type="entry name" value="C2_dom"/>
</dbReference>
<evidence type="ECO:0000256" key="4">
    <source>
        <dbReference type="ARBA" id="ARBA00022692"/>
    </source>
</evidence>
<dbReference type="Proteomes" id="UP000827889">
    <property type="component" value="Chromosome 7"/>
</dbReference>
<evidence type="ECO:0000256" key="7">
    <source>
        <dbReference type="ARBA" id="ARBA00022837"/>
    </source>
</evidence>
<dbReference type="KEGG" id="rarg:115746875"/>
<evidence type="ECO:0000256" key="3">
    <source>
        <dbReference type="ARBA" id="ARBA00022448"/>
    </source>
</evidence>
<dbReference type="RefSeq" id="XP_030538683.1">
    <property type="nucleotide sequence ID" value="XM_030682823.2"/>
</dbReference>
<proteinExistence type="inferred from homology"/>
<name>A0A8B8PWP0_9MYRT</name>
<dbReference type="GO" id="GO:0008289">
    <property type="term" value="F:lipid binding"/>
    <property type="evidence" value="ECO:0007669"/>
    <property type="project" value="UniProtKB-KW"/>
</dbReference>
<sequence>MGFINSLLEILGLGIGVPLGLIVGYFLFVHFEPKDVKDPLSRPLHEFDTRSLLDLLPEVPLWAKHPDFHRVDWLNRFLRYMWPYLDQAICNLIRSTAQPMFEEYVGTYQIKALEFEKLSLGTLPPAIHGVKVHETNENELVLEPAIRWAGNPNIILVLKLLFLRIPVQLLDVQISAVPRIILKPLLPTFPCFASITVSLLDKPQVDFGLKLFNGDMMAIPLLYQSVQETIRKQIANLYLWPQTLEIPILDGSAGATKKPVGILHVKVIRARKLLKMDLLGTSDPYVQLSLSGEKLPSKRTTVKMNNLNPEWNESFNLTVKDFRSQVLELHVYDWEKFGTHDKLGMQVVPLTLISPHEPKEFTLNLVKNQNLNDPHNKKPRGQLMVELSYHPLREDSHGFSGPLERHESQISESEVLEKTNEEASHNCQPGLLLVTVKGAEDVEDKHHTNPYALVMFRGEEKKTKLVKRTRDPCWNEEFQFVLEEAPLKEEIQIQVMSKRRTKFCFSSKESLGYVNINLSDVVFNGHINEKFNLINSRNGVIHVEIRWEVT</sequence>
<dbReference type="GO" id="GO:0046872">
    <property type="term" value="F:metal ion binding"/>
    <property type="evidence" value="ECO:0007669"/>
    <property type="project" value="UniProtKB-KW"/>
</dbReference>
<gene>
    <name evidence="16" type="primary">LOC115746875</name>
</gene>
<dbReference type="PROSITE" id="PS50004">
    <property type="entry name" value="C2"/>
    <property type="match status" value="2"/>
</dbReference>
<evidence type="ECO:0000256" key="8">
    <source>
        <dbReference type="ARBA" id="ARBA00022989"/>
    </source>
</evidence>
<evidence type="ECO:0000313" key="16">
    <source>
        <dbReference type="RefSeq" id="XP_030538683.1"/>
    </source>
</evidence>
<keyword evidence="11 12" id="KW-0472">Membrane</keyword>
<evidence type="ECO:0000256" key="9">
    <source>
        <dbReference type="ARBA" id="ARBA00023055"/>
    </source>
</evidence>
<evidence type="ECO:0000259" key="13">
    <source>
        <dbReference type="PROSITE" id="PS50004"/>
    </source>
</evidence>
<evidence type="ECO:0000256" key="2">
    <source>
        <dbReference type="ARBA" id="ARBA00006996"/>
    </source>
</evidence>
<dbReference type="GO" id="GO:0016020">
    <property type="term" value="C:membrane"/>
    <property type="evidence" value="ECO:0007669"/>
    <property type="project" value="UniProtKB-SubCell"/>
</dbReference>
<comment type="subcellular location">
    <subcellularLocation>
        <location evidence="1">Membrane</location>
        <topology evidence="1">Single-pass membrane protein</topology>
    </subcellularLocation>
</comment>
<dbReference type="Pfam" id="PF17047">
    <property type="entry name" value="SMP_LBD"/>
    <property type="match status" value="1"/>
</dbReference>
<dbReference type="GO" id="GO:0005783">
    <property type="term" value="C:endoplasmic reticulum"/>
    <property type="evidence" value="ECO:0007669"/>
    <property type="project" value="TreeGrafter"/>
</dbReference>
<dbReference type="GeneID" id="115746875"/>
<keyword evidence="7" id="KW-0106">Calcium</keyword>
<feature type="domain" description="C2" evidence="13">
    <location>
        <begin position="240"/>
        <end position="363"/>
    </location>
</feature>
<evidence type="ECO:0000313" key="15">
    <source>
        <dbReference type="Proteomes" id="UP000827889"/>
    </source>
</evidence>
<comment type="similarity">
    <text evidence="2">Belongs to the synaptotagmin family.</text>
</comment>
<dbReference type="PANTHER" id="PTHR10774">
    <property type="entry name" value="EXTENDED SYNAPTOTAGMIN-RELATED"/>
    <property type="match status" value="1"/>
</dbReference>
<dbReference type="Gene3D" id="2.60.40.150">
    <property type="entry name" value="C2 domain"/>
    <property type="match status" value="2"/>
</dbReference>
<keyword evidence="3" id="KW-0813">Transport</keyword>
<dbReference type="AlphaFoldDB" id="A0A8B8PWP0"/>
<keyword evidence="9" id="KW-0445">Lipid transport</keyword>
<dbReference type="SMART" id="SM00239">
    <property type="entry name" value="C2"/>
    <property type="match status" value="2"/>
</dbReference>
<evidence type="ECO:0000256" key="11">
    <source>
        <dbReference type="ARBA" id="ARBA00023136"/>
    </source>
</evidence>
<protein>
    <submittedName>
        <fullName evidence="16">Synaptotagmin-3-like isoform X1</fullName>
    </submittedName>
</protein>
<dbReference type="PRINTS" id="PR00360">
    <property type="entry name" value="C2DOMAIN"/>
</dbReference>
<dbReference type="InterPro" id="IPR031468">
    <property type="entry name" value="SMP_LBD"/>
</dbReference>
<keyword evidence="8 12" id="KW-1133">Transmembrane helix</keyword>
<reference evidence="16" key="1">
    <citation type="submission" date="2025-08" db="UniProtKB">
        <authorList>
            <consortium name="RefSeq"/>
        </authorList>
    </citation>
    <scope>IDENTIFICATION</scope>
    <source>
        <tissue evidence="16">Leaf</tissue>
    </source>
</reference>
<evidence type="ECO:0000256" key="1">
    <source>
        <dbReference type="ARBA" id="ARBA00004167"/>
    </source>
</evidence>
<dbReference type="InterPro" id="IPR035892">
    <property type="entry name" value="C2_domain_sf"/>
</dbReference>
<organism evidence="15 16">
    <name type="scientific">Rhodamnia argentea</name>
    <dbReference type="NCBI Taxonomy" id="178133"/>
    <lineage>
        <taxon>Eukaryota</taxon>
        <taxon>Viridiplantae</taxon>
        <taxon>Streptophyta</taxon>
        <taxon>Embryophyta</taxon>
        <taxon>Tracheophyta</taxon>
        <taxon>Spermatophyta</taxon>
        <taxon>Magnoliopsida</taxon>
        <taxon>eudicotyledons</taxon>
        <taxon>Gunneridae</taxon>
        <taxon>Pentapetalae</taxon>
        <taxon>rosids</taxon>
        <taxon>malvids</taxon>
        <taxon>Myrtales</taxon>
        <taxon>Myrtaceae</taxon>
        <taxon>Myrtoideae</taxon>
        <taxon>Myrteae</taxon>
        <taxon>Australasian group</taxon>
        <taxon>Rhodamnia</taxon>
    </lineage>
</organism>
<dbReference type="FunFam" id="2.60.40.150:FF:000102">
    <property type="entry name" value="Synaptotagmin-2 isoform A"/>
    <property type="match status" value="1"/>
</dbReference>
<feature type="domain" description="SMP-LTD" evidence="14">
    <location>
        <begin position="67"/>
        <end position="249"/>
    </location>
</feature>
<accession>A0A8B8PWP0</accession>
<keyword evidence="4 12" id="KW-0812">Transmembrane</keyword>
<evidence type="ECO:0000259" key="14">
    <source>
        <dbReference type="PROSITE" id="PS51847"/>
    </source>
</evidence>